<evidence type="ECO:0000256" key="1">
    <source>
        <dbReference type="SAM" id="Phobius"/>
    </source>
</evidence>
<feature type="transmembrane region" description="Helical" evidence="1">
    <location>
        <begin position="17"/>
        <end position="38"/>
    </location>
</feature>
<protein>
    <submittedName>
        <fullName evidence="2">Uncharacterized protein</fullName>
    </submittedName>
</protein>
<keyword evidence="3" id="KW-1185">Reference proteome</keyword>
<reference evidence="2" key="1">
    <citation type="submission" date="2023-04" db="EMBL/GenBank/DDBJ databases">
        <title>Black Yeasts Isolated from many extreme environments.</title>
        <authorList>
            <person name="Coleine C."/>
            <person name="Stajich J.E."/>
            <person name="Selbmann L."/>
        </authorList>
    </citation>
    <scope>NUCLEOTIDE SEQUENCE</scope>
    <source>
        <strain evidence="2">CCFEE 5312</strain>
    </source>
</reference>
<evidence type="ECO:0000313" key="3">
    <source>
        <dbReference type="Proteomes" id="UP001271007"/>
    </source>
</evidence>
<gene>
    <name evidence="2" type="ORF">LTR09_001614</name>
</gene>
<keyword evidence="1" id="KW-0812">Transmembrane</keyword>
<keyword evidence="1" id="KW-1133">Transmembrane helix</keyword>
<evidence type="ECO:0000313" key="2">
    <source>
        <dbReference type="EMBL" id="KAK3057430.1"/>
    </source>
</evidence>
<name>A0AAJ0GH60_9PEZI</name>
<comment type="caution">
    <text evidence="2">The sequence shown here is derived from an EMBL/GenBank/DDBJ whole genome shotgun (WGS) entry which is preliminary data.</text>
</comment>
<proteinExistence type="predicted"/>
<sequence length="114" mass="12467">MLWGAGIEDRLPPMVPIVGAATTYAVLCAVPGIGMTYVVDCYRPVSKETLTVITAAKNTFAFGLSFAVFPWIAKDGLVKVSGYQILIEGVILLMTIPMYIYGARLRMWTSKFVV</sequence>
<dbReference type="Proteomes" id="UP001271007">
    <property type="component" value="Unassembled WGS sequence"/>
</dbReference>
<keyword evidence="1" id="KW-0472">Membrane</keyword>
<accession>A0AAJ0GH60</accession>
<organism evidence="2 3">
    <name type="scientific">Extremus antarcticus</name>
    <dbReference type="NCBI Taxonomy" id="702011"/>
    <lineage>
        <taxon>Eukaryota</taxon>
        <taxon>Fungi</taxon>
        <taxon>Dikarya</taxon>
        <taxon>Ascomycota</taxon>
        <taxon>Pezizomycotina</taxon>
        <taxon>Dothideomycetes</taxon>
        <taxon>Dothideomycetidae</taxon>
        <taxon>Mycosphaerellales</taxon>
        <taxon>Extremaceae</taxon>
        <taxon>Extremus</taxon>
    </lineage>
</organism>
<feature type="transmembrane region" description="Helical" evidence="1">
    <location>
        <begin position="85"/>
        <end position="102"/>
    </location>
</feature>
<feature type="transmembrane region" description="Helical" evidence="1">
    <location>
        <begin position="50"/>
        <end position="73"/>
    </location>
</feature>
<dbReference type="AlphaFoldDB" id="A0AAJ0GH60"/>
<dbReference type="EMBL" id="JAWDJX010000003">
    <property type="protein sequence ID" value="KAK3057430.1"/>
    <property type="molecule type" value="Genomic_DNA"/>
</dbReference>